<reference evidence="2" key="1">
    <citation type="submission" date="2007-04" db="EMBL/GenBank/DDBJ databases">
        <title>Annotation of Pediculus humanus corporis strain USDA.</title>
        <authorList>
            <person name="Kirkness E."/>
            <person name="Hannick L."/>
            <person name="Hass B."/>
            <person name="Bruggner R."/>
            <person name="Lawson D."/>
            <person name="Bidwell S."/>
            <person name="Joardar V."/>
            <person name="Caler E."/>
            <person name="Walenz B."/>
            <person name="Inman J."/>
            <person name="Schobel S."/>
            <person name="Galinsky K."/>
            <person name="Amedeo P."/>
            <person name="Strausberg R."/>
        </authorList>
    </citation>
    <scope>NUCLEOTIDE SEQUENCE</scope>
    <source>
        <strain evidence="2">USDA</strain>
    </source>
</reference>
<evidence type="ECO:0000313" key="2">
    <source>
        <dbReference type="EMBL" id="EEB18149.1"/>
    </source>
</evidence>
<evidence type="ECO:0000256" key="1">
    <source>
        <dbReference type="SAM" id="MobiDB-lite"/>
    </source>
</evidence>
<feature type="region of interest" description="Disordered" evidence="1">
    <location>
        <begin position="158"/>
        <end position="177"/>
    </location>
</feature>
<feature type="compositionally biased region" description="Polar residues" evidence="1">
    <location>
        <begin position="70"/>
        <end position="84"/>
    </location>
</feature>
<feature type="region of interest" description="Disordered" evidence="1">
    <location>
        <begin position="1"/>
        <end position="84"/>
    </location>
</feature>
<dbReference type="HOGENOM" id="CLU_795269_0_0_1"/>
<gene>
    <name evidence="3" type="primary">8231581</name>
    <name evidence="2" type="ORF">Phum_PHUM503250</name>
</gene>
<name>E0VXP3_PEDHC</name>
<reference evidence="2" key="2">
    <citation type="submission" date="2007-04" db="EMBL/GenBank/DDBJ databases">
        <title>The genome of the human body louse.</title>
        <authorList>
            <consortium name="The Human Body Louse Genome Consortium"/>
            <person name="Kirkness E."/>
            <person name="Walenz B."/>
            <person name="Hass B."/>
            <person name="Bruggner R."/>
            <person name="Strausberg R."/>
        </authorList>
    </citation>
    <scope>NUCLEOTIDE SEQUENCE</scope>
    <source>
        <strain evidence="2">USDA</strain>
    </source>
</reference>
<feature type="compositionally biased region" description="Low complexity" evidence="1">
    <location>
        <begin position="163"/>
        <end position="172"/>
    </location>
</feature>
<evidence type="ECO:0000313" key="3">
    <source>
        <dbReference type="EnsemblMetazoa" id="PHUM503250-PA"/>
    </source>
</evidence>
<dbReference type="GeneID" id="8231581"/>
<evidence type="ECO:0000313" key="4">
    <source>
        <dbReference type="Proteomes" id="UP000009046"/>
    </source>
</evidence>
<dbReference type="AlphaFoldDB" id="E0VXP3"/>
<organism>
    <name type="scientific">Pediculus humanus subsp. corporis</name>
    <name type="common">Body louse</name>
    <dbReference type="NCBI Taxonomy" id="121224"/>
    <lineage>
        <taxon>Eukaryota</taxon>
        <taxon>Metazoa</taxon>
        <taxon>Ecdysozoa</taxon>
        <taxon>Arthropoda</taxon>
        <taxon>Hexapoda</taxon>
        <taxon>Insecta</taxon>
        <taxon>Pterygota</taxon>
        <taxon>Neoptera</taxon>
        <taxon>Paraneoptera</taxon>
        <taxon>Psocodea</taxon>
        <taxon>Troctomorpha</taxon>
        <taxon>Phthiraptera</taxon>
        <taxon>Anoplura</taxon>
        <taxon>Pediculidae</taxon>
        <taxon>Pediculus</taxon>
    </lineage>
</organism>
<accession>E0VXP3</accession>
<reference evidence="3" key="3">
    <citation type="submission" date="2020-05" db="UniProtKB">
        <authorList>
            <consortium name="EnsemblMetazoa"/>
        </authorList>
    </citation>
    <scope>IDENTIFICATION</scope>
    <source>
        <strain evidence="3">USDA</strain>
    </source>
</reference>
<feature type="compositionally biased region" description="Basic and acidic residues" evidence="1">
    <location>
        <begin position="1"/>
        <end position="12"/>
    </location>
</feature>
<dbReference type="InParanoid" id="E0VXP3"/>
<dbReference type="EnsemblMetazoa" id="PHUM503250-RA">
    <property type="protein sequence ID" value="PHUM503250-PA"/>
    <property type="gene ID" value="PHUM503250"/>
</dbReference>
<proteinExistence type="predicted"/>
<dbReference type="VEuPathDB" id="VectorBase:PHUM503250"/>
<dbReference type="RefSeq" id="XP_002430887.1">
    <property type="nucleotide sequence ID" value="XM_002430842.1"/>
</dbReference>
<dbReference type="EMBL" id="AAZO01006116">
    <property type="status" value="NOT_ANNOTATED_CDS"/>
    <property type="molecule type" value="Genomic_DNA"/>
</dbReference>
<feature type="region of interest" description="Disordered" evidence="1">
    <location>
        <begin position="184"/>
        <end position="214"/>
    </location>
</feature>
<keyword evidence="4" id="KW-1185">Reference proteome</keyword>
<dbReference type="CTD" id="8231581"/>
<dbReference type="EMBL" id="DS235833">
    <property type="protein sequence ID" value="EEB18149.1"/>
    <property type="molecule type" value="Genomic_DNA"/>
</dbReference>
<dbReference type="KEGG" id="phu:Phum_PHUM503250"/>
<sequence>MGSYRHNVETKFPEPLPPPLPEKSIPIGITKPEISHPIVKSLTTLQDRTPPTPSPPPPPPPSCPTPDYYSDNNSSLPDNQSIDASQTVKTSILKFEEKNKRSPKLLLSSSTNGGTTNVPVHKTVTFGVNSTKEITPLKKSNCKFLNAAAIKNHFINMSDKKQQQQQQQQQQQDKVEMQSIESLDLTEPKKISPKPPQVYFQKNDCRSRAPPLPPVKKTTVIKITEYPTDKPRREPSKFDFINRNSKENGFDSELASTLLRSNLKNKVDAFSKYSNGNTVIKTGNDKSSTVNNVNCISGRLNSHHPICSPTVIPTGVITENQISTAKKSLKTFEKNSPSNTVVFKIPKIN</sequence>
<dbReference type="Proteomes" id="UP000009046">
    <property type="component" value="Unassembled WGS sequence"/>
</dbReference>
<feature type="compositionally biased region" description="Pro residues" evidence="1">
    <location>
        <begin position="50"/>
        <end position="64"/>
    </location>
</feature>
<dbReference type="OrthoDB" id="6021951at2759"/>
<protein>
    <submittedName>
        <fullName evidence="2 3">Uncharacterized protein</fullName>
    </submittedName>
</protein>